<sequence length="60" mass="6616">MPQPKPLARFEFEETEEGYVLTIGAEGGESLTLEVTPEQMDVIIDALNDVLGGDDEFEDD</sequence>
<evidence type="ECO:0000313" key="1">
    <source>
        <dbReference type="EMBL" id="MET3525301.1"/>
    </source>
</evidence>
<gene>
    <name evidence="1" type="ORF">ABID41_000396</name>
</gene>
<organism evidence="1 2">
    <name type="scientific">Phenylobacterium koreense</name>
    <dbReference type="NCBI Taxonomy" id="266125"/>
    <lineage>
        <taxon>Bacteria</taxon>
        <taxon>Pseudomonadati</taxon>
        <taxon>Pseudomonadota</taxon>
        <taxon>Alphaproteobacteria</taxon>
        <taxon>Caulobacterales</taxon>
        <taxon>Caulobacteraceae</taxon>
        <taxon>Phenylobacterium</taxon>
    </lineage>
</organism>
<dbReference type="RefSeq" id="WP_331931669.1">
    <property type="nucleotide sequence ID" value="NZ_JBEPLU010000001.1"/>
</dbReference>
<name>A0ABV2EE42_9CAUL</name>
<protein>
    <submittedName>
        <fullName evidence="1">Uncharacterized protein</fullName>
    </submittedName>
</protein>
<comment type="caution">
    <text evidence="1">The sequence shown here is derived from an EMBL/GenBank/DDBJ whole genome shotgun (WGS) entry which is preliminary data.</text>
</comment>
<keyword evidence="2" id="KW-1185">Reference proteome</keyword>
<evidence type="ECO:0000313" key="2">
    <source>
        <dbReference type="Proteomes" id="UP001549110"/>
    </source>
</evidence>
<accession>A0ABV2EE42</accession>
<reference evidence="1 2" key="1">
    <citation type="submission" date="2024-06" db="EMBL/GenBank/DDBJ databases">
        <title>Genomic Encyclopedia of Type Strains, Phase IV (KMG-IV): sequencing the most valuable type-strain genomes for metagenomic binning, comparative biology and taxonomic classification.</title>
        <authorList>
            <person name="Goeker M."/>
        </authorList>
    </citation>
    <scope>NUCLEOTIDE SEQUENCE [LARGE SCALE GENOMIC DNA]</scope>
    <source>
        <strain evidence="1 2">DSM 17809</strain>
    </source>
</reference>
<proteinExistence type="predicted"/>
<dbReference type="Proteomes" id="UP001549110">
    <property type="component" value="Unassembled WGS sequence"/>
</dbReference>
<dbReference type="EMBL" id="JBEPLU010000001">
    <property type="protein sequence ID" value="MET3525301.1"/>
    <property type="molecule type" value="Genomic_DNA"/>
</dbReference>